<dbReference type="PANTHER" id="PTHR33527">
    <property type="entry name" value="OS07G0274300 PROTEIN"/>
    <property type="match status" value="1"/>
</dbReference>
<evidence type="ECO:0000313" key="1">
    <source>
        <dbReference type="EMBL" id="KAK9742255.1"/>
    </source>
</evidence>
<dbReference type="EMBL" id="JBDFQZ010000003">
    <property type="protein sequence ID" value="KAK9742255.1"/>
    <property type="molecule type" value="Genomic_DNA"/>
</dbReference>
<dbReference type="AlphaFoldDB" id="A0AAW1M0L5"/>
<keyword evidence="2" id="KW-1185">Reference proteome</keyword>
<protein>
    <submittedName>
        <fullName evidence="1">Uncharacterized protein</fullName>
    </submittedName>
</protein>
<dbReference type="Proteomes" id="UP001443914">
    <property type="component" value="Unassembled WGS sequence"/>
</dbReference>
<reference evidence="1" key="1">
    <citation type="submission" date="2024-03" db="EMBL/GenBank/DDBJ databases">
        <title>WGS assembly of Saponaria officinalis var. Norfolk2.</title>
        <authorList>
            <person name="Jenkins J."/>
            <person name="Shu S."/>
            <person name="Grimwood J."/>
            <person name="Barry K."/>
            <person name="Goodstein D."/>
            <person name="Schmutz J."/>
            <person name="Leebens-Mack J."/>
            <person name="Osbourn A."/>
        </authorList>
    </citation>
    <scope>NUCLEOTIDE SEQUENCE [LARGE SCALE GENOMIC DNA]</scope>
    <source>
        <strain evidence="1">JIC</strain>
    </source>
</reference>
<proteinExistence type="predicted"/>
<comment type="caution">
    <text evidence="1">The sequence shown here is derived from an EMBL/GenBank/DDBJ whole genome shotgun (WGS) entry which is preliminary data.</text>
</comment>
<accession>A0AAW1M0L5</accession>
<gene>
    <name evidence="1" type="ORF">RND81_03G159100</name>
</gene>
<dbReference type="PANTHER" id="PTHR33527:SF18">
    <property type="entry name" value="F13O11.17 PROTEIN"/>
    <property type="match status" value="1"/>
</dbReference>
<evidence type="ECO:0000313" key="2">
    <source>
        <dbReference type="Proteomes" id="UP001443914"/>
    </source>
</evidence>
<sequence>MKMSVLIMSLFIWMENINDNRFFVQNFMSSFHIHDAELLINQAISYINFLTSPNSVLDCNTINTTYMINNTNPLYFTMPINIDSLYLFKYTTISGMKGILRTICSRIFSDILYKIQYGNYAGFTINRTFTISGFPDPVFGHVEFYCWPLPHPMHQNFVNEEDRSLYVTFSRGFQVSKDDVTWVFLSNFGDCVQYVDMRRNKNDNKKQSLFARVIMKSVTIIDIILCGKNTAKFKIKGKHVWAKKFKKPKV</sequence>
<name>A0AAW1M0L5_SAPOF</name>
<organism evidence="1 2">
    <name type="scientific">Saponaria officinalis</name>
    <name type="common">Common soapwort</name>
    <name type="synonym">Lychnis saponaria</name>
    <dbReference type="NCBI Taxonomy" id="3572"/>
    <lineage>
        <taxon>Eukaryota</taxon>
        <taxon>Viridiplantae</taxon>
        <taxon>Streptophyta</taxon>
        <taxon>Embryophyta</taxon>
        <taxon>Tracheophyta</taxon>
        <taxon>Spermatophyta</taxon>
        <taxon>Magnoliopsida</taxon>
        <taxon>eudicotyledons</taxon>
        <taxon>Gunneridae</taxon>
        <taxon>Pentapetalae</taxon>
        <taxon>Caryophyllales</taxon>
        <taxon>Caryophyllaceae</taxon>
        <taxon>Caryophylleae</taxon>
        <taxon>Saponaria</taxon>
    </lineage>
</organism>